<proteinExistence type="inferred from homology"/>
<dbReference type="GO" id="GO:0034707">
    <property type="term" value="C:chloride channel complex"/>
    <property type="evidence" value="ECO:0007669"/>
    <property type="project" value="UniProtKB-KW"/>
</dbReference>
<protein>
    <recommendedName>
        <fullName evidence="6">Bestrophin homolog</fullName>
    </recommendedName>
</protein>
<dbReference type="EMBL" id="OB662997">
    <property type="protein sequence ID" value="CAD7230835.1"/>
    <property type="molecule type" value="Genomic_DNA"/>
</dbReference>
<feature type="transmembrane region" description="Helical" evidence="6">
    <location>
        <begin position="316"/>
        <end position="335"/>
    </location>
</feature>
<feature type="transmembrane region" description="Helical" evidence="6">
    <location>
        <begin position="106"/>
        <end position="127"/>
    </location>
</feature>
<keyword evidence="6" id="KW-1003">Cell membrane</keyword>
<evidence type="ECO:0000256" key="1">
    <source>
        <dbReference type="ARBA" id="ARBA00004370"/>
    </source>
</evidence>
<sequence>MPTDTRFSELCEERIVPKSEQGRVHAVPALPGPKPALPTTMDSDSLTPTLPPMDKLHEFGKLKTYRGSLMKATLKDYLLYLTLYFFMSSIYRFALTHEQKRTFEAISLYFSYNANSTLVIFVLGFYISTIYTRWWSWYQTMPWPQQIGLIINGSIQGKDDRSRLIRKTMIRYVNLTYIMTMTRVSSRVQKRFPTLQHLVTAGLLQKEEKLILQDLEGKTPATYWVPVIWCSAVATLAFNEKRIISAGSGHQSLISQLENYRAQCCKVIQLSWINVPLLYTQVATLAVYTYILASVLGNQWLDPALKYPNHRVDMYFPFHSSLMFFIFMGLLRAAFSMINPFGEDDEDFEVNNIIDYNFEKSFHSRSSESKPGTNPQNNGSRNRADEYADPGRDTVSSYTDSQRIQ</sequence>
<feature type="compositionally biased region" description="Basic and acidic residues" evidence="7">
    <location>
        <begin position="382"/>
        <end position="392"/>
    </location>
</feature>
<evidence type="ECO:0000256" key="5">
    <source>
        <dbReference type="ARBA" id="ARBA00034769"/>
    </source>
</evidence>
<evidence type="ECO:0000256" key="4">
    <source>
        <dbReference type="ARBA" id="ARBA00023136"/>
    </source>
</evidence>
<dbReference type="Pfam" id="PF01062">
    <property type="entry name" value="Bestrophin"/>
    <property type="match status" value="1"/>
</dbReference>
<keyword evidence="3 6" id="KW-1133">Transmembrane helix</keyword>
<gene>
    <name evidence="8" type="ORF">CTOB1V02_LOCUS8691</name>
</gene>
<comment type="similarity">
    <text evidence="5 6">Belongs to the anion channel-forming bestrophin (TC 1.A.46) family. Calcium-sensitive chloride channel subfamily.</text>
</comment>
<name>A0A7R8WFP9_9CRUS</name>
<dbReference type="AlphaFoldDB" id="A0A7R8WFP9"/>
<dbReference type="OrthoDB" id="201595at2759"/>
<feature type="transmembrane region" description="Helical" evidence="6">
    <location>
        <begin position="276"/>
        <end position="296"/>
    </location>
</feature>
<evidence type="ECO:0000256" key="7">
    <source>
        <dbReference type="SAM" id="MobiDB-lite"/>
    </source>
</evidence>
<feature type="compositionally biased region" description="Polar residues" evidence="7">
    <location>
        <begin position="394"/>
        <end position="405"/>
    </location>
</feature>
<keyword evidence="6" id="KW-0406">Ion transport</keyword>
<keyword evidence="2 6" id="KW-0812">Transmembrane</keyword>
<evidence type="ECO:0000313" key="8">
    <source>
        <dbReference type="EMBL" id="CAD7230835.1"/>
    </source>
</evidence>
<keyword evidence="6" id="KW-0407">Ion channel</keyword>
<accession>A0A7R8WFP9</accession>
<feature type="transmembrane region" description="Helical" evidence="6">
    <location>
        <begin position="77"/>
        <end position="94"/>
    </location>
</feature>
<organism evidence="8">
    <name type="scientific">Cyprideis torosa</name>
    <dbReference type="NCBI Taxonomy" id="163714"/>
    <lineage>
        <taxon>Eukaryota</taxon>
        <taxon>Metazoa</taxon>
        <taxon>Ecdysozoa</taxon>
        <taxon>Arthropoda</taxon>
        <taxon>Crustacea</taxon>
        <taxon>Oligostraca</taxon>
        <taxon>Ostracoda</taxon>
        <taxon>Podocopa</taxon>
        <taxon>Podocopida</taxon>
        <taxon>Cytherocopina</taxon>
        <taxon>Cytheroidea</taxon>
        <taxon>Cytherideidae</taxon>
        <taxon>Cyprideis</taxon>
    </lineage>
</organism>
<dbReference type="InterPro" id="IPR021134">
    <property type="entry name" value="Bestrophin-like"/>
</dbReference>
<dbReference type="GO" id="GO:0005254">
    <property type="term" value="F:chloride channel activity"/>
    <property type="evidence" value="ECO:0007669"/>
    <property type="project" value="UniProtKB-KW"/>
</dbReference>
<dbReference type="InterPro" id="IPR000615">
    <property type="entry name" value="Bestrophin"/>
</dbReference>
<keyword evidence="6" id="KW-0869">Chloride channel</keyword>
<comment type="subcellular location">
    <subcellularLocation>
        <location evidence="6">Cell membrane</location>
        <topology evidence="6">Multi-pass membrane protein</topology>
    </subcellularLocation>
    <subcellularLocation>
        <location evidence="1">Membrane</location>
    </subcellularLocation>
</comment>
<reference evidence="8" key="1">
    <citation type="submission" date="2020-11" db="EMBL/GenBank/DDBJ databases">
        <authorList>
            <person name="Tran Van P."/>
        </authorList>
    </citation>
    <scope>NUCLEOTIDE SEQUENCE</scope>
</reference>
<keyword evidence="6" id="KW-0813">Transport</keyword>
<evidence type="ECO:0000256" key="2">
    <source>
        <dbReference type="ARBA" id="ARBA00022692"/>
    </source>
</evidence>
<evidence type="ECO:0000256" key="6">
    <source>
        <dbReference type="RuleBase" id="RU363126"/>
    </source>
</evidence>
<feature type="region of interest" description="Disordered" evidence="7">
    <location>
        <begin position="363"/>
        <end position="405"/>
    </location>
</feature>
<dbReference type="PANTHER" id="PTHR10736">
    <property type="entry name" value="BESTROPHIN"/>
    <property type="match status" value="1"/>
</dbReference>
<feature type="compositionally biased region" description="Polar residues" evidence="7">
    <location>
        <begin position="369"/>
        <end position="381"/>
    </location>
</feature>
<evidence type="ECO:0000256" key="3">
    <source>
        <dbReference type="ARBA" id="ARBA00022989"/>
    </source>
</evidence>
<keyword evidence="6" id="KW-0868">Chloride</keyword>
<keyword evidence="4 6" id="KW-0472">Membrane</keyword>
<dbReference type="PANTHER" id="PTHR10736:SF65">
    <property type="entry name" value="BESTROPHIN 1, ISOFORM C-RELATED"/>
    <property type="match status" value="1"/>
</dbReference>
<comment type="function">
    <text evidence="6">Forms chloride channels.</text>
</comment>
<dbReference type="GO" id="GO:0005886">
    <property type="term" value="C:plasma membrane"/>
    <property type="evidence" value="ECO:0007669"/>
    <property type="project" value="UniProtKB-SubCell"/>
</dbReference>